<accession>A0A0J7KG81</accession>
<dbReference type="GO" id="GO:0016020">
    <property type="term" value="C:membrane"/>
    <property type="evidence" value="ECO:0007669"/>
    <property type="project" value="InterPro"/>
</dbReference>
<proteinExistence type="predicted"/>
<dbReference type="OrthoDB" id="10249511at2759"/>
<dbReference type="PaxDb" id="67767-A0A0J7KG81"/>
<dbReference type="EMBL" id="LBMM01007937">
    <property type="protein sequence ID" value="KMQ89287.1"/>
    <property type="molecule type" value="Genomic_DNA"/>
</dbReference>
<dbReference type="AlphaFoldDB" id="A0A0J7KG81"/>
<dbReference type="InterPro" id="IPR007428">
    <property type="entry name" value="MlaA"/>
</dbReference>
<organism evidence="1 2">
    <name type="scientific">Lasius niger</name>
    <name type="common">Black garden ant</name>
    <dbReference type="NCBI Taxonomy" id="67767"/>
    <lineage>
        <taxon>Eukaryota</taxon>
        <taxon>Metazoa</taxon>
        <taxon>Ecdysozoa</taxon>
        <taxon>Arthropoda</taxon>
        <taxon>Hexapoda</taxon>
        <taxon>Insecta</taxon>
        <taxon>Pterygota</taxon>
        <taxon>Neoptera</taxon>
        <taxon>Endopterygota</taxon>
        <taxon>Hymenoptera</taxon>
        <taxon>Apocrita</taxon>
        <taxon>Aculeata</taxon>
        <taxon>Formicoidea</taxon>
        <taxon>Formicidae</taxon>
        <taxon>Formicinae</taxon>
        <taxon>Lasius</taxon>
        <taxon>Lasius</taxon>
    </lineage>
</organism>
<keyword evidence="2" id="KW-1185">Reference proteome</keyword>
<dbReference type="Pfam" id="PF04333">
    <property type="entry name" value="MlaA"/>
    <property type="match status" value="1"/>
</dbReference>
<dbReference type="STRING" id="67767.A0A0J7KG81"/>
<reference evidence="1 2" key="1">
    <citation type="submission" date="2015-04" db="EMBL/GenBank/DDBJ databases">
        <title>Lasius niger genome sequencing.</title>
        <authorList>
            <person name="Konorov E.A."/>
            <person name="Nikitin M.A."/>
            <person name="Kirill M.V."/>
            <person name="Chang P."/>
        </authorList>
    </citation>
    <scope>NUCLEOTIDE SEQUENCE [LARGE SCALE GENOMIC DNA]</scope>
    <source>
        <tissue evidence="1">Whole</tissue>
    </source>
</reference>
<sequence>MVFALWNIDPGPYLFLPGIGPSNIRDAIGYAVGQALTPINYVPSGYGLIDFDWGYNILGTFNMFASASDQLEQLEHQSLDPYAFLRSAWQQNRQGQIDALKKDKRSTPPSWYY</sequence>
<evidence type="ECO:0000313" key="1">
    <source>
        <dbReference type="EMBL" id="KMQ89287.1"/>
    </source>
</evidence>
<evidence type="ECO:0000313" key="2">
    <source>
        <dbReference type="Proteomes" id="UP000036403"/>
    </source>
</evidence>
<gene>
    <name evidence="1" type="ORF">RF55_11098</name>
</gene>
<comment type="caution">
    <text evidence="1">The sequence shown here is derived from an EMBL/GenBank/DDBJ whole genome shotgun (WGS) entry which is preliminary data.</text>
</comment>
<name>A0A0J7KG81_LASNI</name>
<dbReference type="Proteomes" id="UP000036403">
    <property type="component" value="Unassembled WGS sequence"/>
</dbReference>
<keyword evidence="1" id="KW-0449">Lipoprotein</keyword>
<protein>
    <submittedName>
        <fullName evidence="1">Lipoprotein</fullName>
    </submittedName>
</protein>